<dbReference type="SUPFAM" id="SSF52047">
    <property type="entry name" value="RNI-like"/>
    <property type="match status" value="1"/>
</dbReference>
<evidence type="ECO:0000259" key="1">
    <source>
        <dbReference type="PROSITE" id="PS50181"/>
    </source>
</evidence>
<evidence type="ECO:0000313" key="2">
    <source>
        <dbReference type="EMBL" id="KAL0066416.1"/>
    </source>
</evidence>
<dbReference type="Proteomes" id="UP001437256">
    <property type="component" value="Unassembled WGS sequence"/>
</dbReference>
<sequence length="419" mass="46873">MPAEAPDTLMQHVNSVLKLPEDKDINYLIQSNAPLRSSVQRKILFQMVVERIAILENLDFAIRDGHDPAGLYSCARVFLTGQVQIFKGVLSPIRGVPVEILAQVFELVVDDALYVIRSQPLALGQVCSRWRTVSHDTPRLWRKFRQLRSCNNQRTGPGGFDVVLDAELTSLWFQRAYPHPVDVELNLGKSSTPTSLIPTLAHAQRIGELTLITDDFEEPPPLPKDILATLSFPLLRKLHVTGFFDRAPGHTLGPLFAHLSAPQLTDAHINLETILDLQWCGHSLRSLNLSMHSVNIPVHRRSAIFAMLRNCPQLVHLNLNVDGQLLWADSPLDIRLPKLKTFVLDTEGSFRNDIGVLFSTLVLPELESLVSISLSRIAKFGIGQLGGPSNTVQANCVPSLYVSFWKLSRLIFFGIRSWK</sequence>
<evidence type="ECO:0000313" key="3">
    <source>
        <dbReference type="Proteomes" id="UP001437256"/>
    </source>
</evidence>
<dbReference type="Gene3D" id="3.80.10.10">
    <property type="entry name" value="Ribonuclease Inhibitor"/>
    <property type="match status" value="1"/>
</dbReference>
<dbReference type="InterPro" id="IPR001810">
    <property type="entry name" value="F-box_dom"/>
</dbReference>
<accession>A0ABR2ZXU5</accession>
<dbReference type="Pfam" id="PF12937">
    <property type="entry name" value="F-box-like"/>
    <property type="match status" value="1"/>
</dbReference>
<protein>
    <recommendedName>
        <fullName evidence="1">F-box domain-containing protein</fullName>
    </recommendedName>
</protein>
<organism evidence="2 3">
    <name type="scientific">Marasmius tenuissimus</name>
    <dbReference type="NCBI Taxonomy" id="585030"/>
    <lineage>
        <taxon>Eukaryota</taxon>
        <taxon>Fungi</taxon>
        <taxon>Dikarya</taxon>
        <taxon>Basidiomycota</taxon>
        <taxon>Agaricomycotina</taxon>
        <taxon>Agaricomycetes</taxon>
        <taxon>Agaricomycetidae</taxon>
        <taxon>Agaricales</taxon>
        <taxon>Marasmiineae</taxon>
        <taxon>Marasmiaceae</taxon>
        <taxon>Marasmius</taxon>
    </lineage>
</organism>
<dbReference type="Gene3D" id="1.20.1280.50">
    <property type="match status" value="1"/>
</dbReference>
<name>A0ABR2ZXU5_9AGAR</name>
<dbReference type="EMBL" id="JBBXMP010000035">
    <property type="protein sequence ID" value="KAL0066416.1"/>
    <property type="molecule type" value="Genomic_DNA"/>
</dbReference>
<proteinExistence type="predicted"/>
<dbReference type="InterPro" id="IPR032675">
    <property type="entry name" value="LRR_dom_sf"/>
</dbReference>
<dbReference type="PROSITE" id="PS50181">
    <property type="entry name" value="FBOX"/>
    <property type="match status" value="1"/>
</dbReference>
<comment type="caution">
    <text evidence="2">The sequence shown here is derived from an EMBL/GenBank/DDBJ whole genome shotgun (WGS) entry which is preliminary data.</text>
</comment>
<reference evidence="2 3" key="1">
    <citation type="submission" date="2024-05" db="EMBL/GenBank/DDBJ databases">
        <title>A draft genome resource for the thread blight pathogen Marasmius tenuissimus strain MS-2.</title>
        <authorList>
            <person name="Yulfo-Soto G.E."/>
            <person name="Baruah I.K."/>
            <person name="Amoako-Attah I."/>
            <person name="Bukari Y."/>
            <person name="Meinhardt L.W."/>
            <person name="Bailey B.A."/>
            <person name="Cohen S.P."/>
        </authorList>
    </citation>
    <scope>NUCLEOTIDE SEQUENCE [LARGE SCALE GENOMIC DNA]</scope>
    <source>
        <strain evidence="2 3">MS-2</strain>
    </source>
</reference>
<dbReference type="SUPFAM" id="SSF81383">
    <property type="entry name" value="F-box domain"/>
    <property type="match status" value="1"/>
</dbReference>
<dbReference type="InterPro" id="IPR036047">
    <property type="entry name" value="F-box-like_dom_sf"/>
</dbReference>
<keyword evidence="3" id="KW-1185">Reference proteome</keyword>
<gene>
    <name evidence="2" type="ORF">AAF712_006458</name>
</gene>
<feature type="domain" description="F-box" evidence="1">
    <location>
        <begin position="90"/>
        <end position="144"/>
    </location>
</feature>